<evidence type="ECO:0000256" key="1">
    <source>
        <dbReference type="SAM" id="MobiDB-lite"/>
    </source>
</evidence>
<feature type="compositionally biased region" description="Basic residues" evidence="1">
    <location>
        <begin position="25"/>
        <end position="36"/>
    </location>
</feature>
<dbReference type="EMBL" id="GG749488">
    <property type="protein sequence ID" value="KMW68582.1"/>
    <property type="molecule type" value="Genomic_DNA"/>
</dbReference>
<proteinExistence type="predicted"/>
<name>A0A0J9ERD0_AJEDA</name>
<organism evidence="2">
    <name type="scientific">Ajellomyces dermatitidis (strain ATCC 18188 / CBS 674.68)</name>
    <name type="common">Blastomyces dermatitidis</name>
    <dbReference type="NCBI Taxonomy" id="653446"/>
    <lineage>
        <taxon>Eukaryota</taxon>
        <taxon>Fungi</taxon>
        <taxon>Dikarya</taxon>
        <taxon>Ascomycota</taxon>
        <taxon>Pezizomycotina</taxon>
        <taxon>Eurotiomycetes</taxon>
        <taxon>Eurotiomycetidae</taxon>
        <taxon>Onygenales</taxon>
        <taxon>Ajellomycetaceae</taxon>
        <taxon>Blastomyces</taxon>
    </lineage>
</organism>
<reference evidence="2" key="1">
    <citation type="submission" date="2010-03" db="EMBL/GenBank/DDBJ databases">
        <title>Annotation of Blastomyces dermatitidis strain ATCC 18188.</title>
        <authorList>
            <consortium name="The Broad Institute Genome Sequencing Platform"/>
            <consortium name="Broad Institute Genome Sequencing Center for Infectious Disease."/>
            <person name="Cuomo C."/>
            <person name="Klein B."/>
            <person name="Sullivan T."/>
            <person name="Heitman J."/>
            <person name="Young S."/>
            <person name="Zeng Q."/>
            <person name="Gargeya S."/>
            <person name="Alvarado L."/>
            <person name="Berlin A.M."/>
            <person name="Chapman S.B."/>
            <person name="Chen Z."/>
            <person name="Freedman E."/>
            <person name="Gellesch M."/>
            <person name="Goldberg J."/>
            <person name="Griggs A."/>
            <person name="Gujja S."/>
            <person name="Heilman E."/>
            <person name="Heiman D."/>
            <person name="Howarth C."/>
            <person name="Mehta T."/>
            <person name="Neiman D."/>
            <person name="Pearson M."/>
            <person name="Roberts A."/>
            <person name="Saif S."/>
            <person name="Shea T."/>
            <person name="Shenoy N."/>
            <person name="Sisk P."/>
            <person name="Stolte C."/>
            <person name="Sykes S."/>
            <person name="White J."/>
            <person name="Yandava C."/>
            <person name="Haas B."/>
            <person name="Nusbaum C."/>
            <person name="Birren B."/>
        </authorList>
    </citation>
    <scope>NUCLEOTIDE SEQUENCE</scope>
    <source>
        <strain evidence="2">ATCC 18188</strain>
    </source>
</reference>
<gene>
    <name evidence="2" type="ORF">BDDG_12903</name>
</gene>
<protein>
    <submittedName>
        <fullName evidence="2">Uncharacterized protein</fullName>
    </submittedName>
</protein>
<dbReference type="Proteomes" id="UP000007802">
    <property type="component" value="Unassembled WGS sequence"/>
</dbReference>
<dbReference type="AlphaFoldDB" id="A0A0J9ERD0"/>
<accession>A0A0J9ERD0</accession>
<feature type="region of interest" description="Disordered" evidence="1">
    <location>
        <begin position="25"/>
        <end position="49"/>
    </location>
</feature>
<evidence type="ECO:0000313" key="2">
    <source>
        <dbReference type="EMBL" id="KMW68582.1"/>
    </source>
</evidence>
<sequence length="71" mass="8272">MAMKVEKPLKLTAVIILEWKFGHRHGGRRKMRRRSLRSSSSDNKENLNVERACSGSQTRKIIAIKKQPRQQ</sequence>